<evidence type="ECO:0000256" key="5">
    <source>
        <dbReference type="SAM" id="MobiDB-lite"/>
    </source>
</evidence>
<dbReference type="GO" id="GO:0016020">
    <property type="term" value="C:membrane"/>
    <property type="evidence" value="ECO:0007669"/>
    <property type="project" value="UniProtKB-SubCell"/>
</dbReference>
<keyword evidence="3" id="KW-0378">Hydrolase</keyword>
<dbReference type="SUPFAM" id="SSF49879">
    <property type="entry name" value="SMAD/FHA domain"/>
    <property type="match status" value="1"/>
</dbReference>
<dbReference type="SUPFAM" id="SSF81606">
    <property type="entry name" value="PP2C-like"/>
    <property type="match status" value="1"/>
</dbReference>
<dbReference type="OrthoDB" id="59240at2759"/>
<feature type="compositionally biased region" description="Low complexity" evidence="5">
    <location>
        <begin position="224"/>
        <end position="241"/>
    </location>
</feature>
<reference evidence="8 9" key="1">
    <citation type="journal article" date="2014" name="Mol. Plant">
        <title>Chromosome Scale Genome Assembly and Transcriptome Profiling of Nannochloropsis gaditana in Nitrogen Depletion.</title>
        <authorList>
            <person name="Corteggiani Carpinelli E."/>
            <person name="Telatin A."/>
            <person name="Vitulo N."/>
            <person name="Forcato C."/>
            <person name="D'Angelo M."/>
            <person name="Schiavon R."/>
            <person name="Vezzi A."/>
            <person name="Giacometti G.M."/>
            <person name="Morosinotto T."/>
            <person name="Valle G."/>
        </authorList>
    </citation>
    <scope>NUCLEOTIDE SEQUENCE [LARGE SCALE GENOMIC DNA]</scope>
    <source>
        <strain evidence="8 9">B-31</strain>
    </source>
</reference>
<dbReference type="Proteomes" id="UP000019335">
    <property type="component" value="Chromosome 4"/>
</dbReference>
<comment type="subcellular location">
    <subcellularLocation>
        <location evidence="1">Membrane</location>
        <topology evidence="1">Peripheral membrane protein</topology>
    </subcellularLocation>
</comment>
<feature type="compositionally biased region" description="Basic and acidic residues" evidence="5">
    <location>
        <begin position="117"/>
        <end position="127"/>
    </location>
</feature>
<evidence type="ECO:0000256" key="3">
    <source>
        <dbReference type="ARBA" id="ARBA00022801"/>
    </source>
</evidence>
<dbReference type="SMART" id="SM00240">
    <property type="entry name" value="FHA"/>
    <property type="match status" value="1"/>
</dbReference>
<feature type="domain" description="FHA" evidence="6">
    <location>
        <begin position="620"/>
        <end position="667"/>
    </location>
</feature>
<dbReference type="InterPro" id="IPR036457">
    <property type="entry name" value="PPM-type-like_dom_sf"/>
</dbReference>
<comment type="caution">
    <text evidence="8">The sequence shown here is derived from an EMBL/GenBank/DDBJ whole genome shotgun (WGS) entry which is preliminary data.</text>
</comment>
<evidence type="ECO:0000259" key="7">
    <source>
        <dbReference type="PROSITE" id="PS51746"/>
    </source>
</evidence>
<dbReference type="Pfam" id="PF00481">
    <property type="entry name" value="PP2C"/>
    <property type="match status" value="1"/>
</dbReference>
<feature type="compositionally biased region" description="Basic and acidic residues" evidence="5">
    <location>
        <begin position="212"/>
        <end position="223"/>
    </location>
</feature>
<feature type="compositionally biased region" description="Low complexity" evidence="5">
    <location>
        <begin position="414"/>
        <end position="429"/>
    </location>
</feature>
<dbReference type="AlphaFoldDB" id="W7U755"/>
<dbReference type="PROSITE" id="PS51746">
    <property type="entry name" value="PPM_2"/>
    <property type="match status" value="1"/>
</dbReference>
<dbReference type="PROSITE" id="PS01032">
    <property type="entry name" value="PPM_1"/>
    <property type="match status" value="1"/>
</dbReference>
<evidence type="ECO:0000256" key="2">
    <source>
        <dbReference type="ARBA" id="ARBA00022723"/>
    </source>
</evidence>
<evidence type="ECO:0000259" key="6">
    <source>
        <dbReference type="PROSITE" id="PS50006"/>
    </source>
</evidence>
<proteinExistence type="predicted"/>
<dbReference type="CDD" id="cd00143">
    <property type="entry name" value="PP2Cc"/>
    <property type="match status" value="1"/>
</dbReference>
<dbReference type="InterPro" id="IPR000222">
    <property type="entry name" value="PP2C_BS"/>
</dbReference>
<dbReference type="InterPro" id="IPR001932">
    <property type="entry name" value="PPM-type_phosphatase-like_dom"/>
</dbReference>
<evidence type="ECO:0000256" key="4">
    <source>
        <dbReference type="ARBA" id="ARBA00022912"/>
    </source>
</evidence>
<evidence type="ECO:0000256" key="1">
    <source>
        <dbReference type="ARBA" id="ARBA00004170"/>
    </source>
</evidence>
<feature type="domain" description="PPM-type phosphatase" evidence="7">
    <location>
        <begin position="697"/>
        <end position="999"/>
    </location>
</feature>
<dbReference type="CDD" id="cd00060">
    <property type="entry name" value="FHA"/>
    <property type="match status" value="2"/>
</dbReference>
<dbReference type="InterPro" id="IPR015655">
    <property type="entry name" value="PP2C"/>
</dbReference>
<accession>W7U755</accession>
<name>W7U755_9STRA</name>
<sequence length="1003" mass="108676">MFLSSKNQIYSISAGLKDTDRQGQAQTPGFDFTRSSKRKRRICLGKHYNWSTDLCDDLACASSADIPSRHISVRDFVQRRMAERDIRALTSSMKGVFSRRASGGDALGQVSATSGGIREDSTAEQKDKAADIVVAGRQKGSHEEDSLCVADGDTLKTLSVGVAAAQTPLTGTLMPVCQAPSSSSKTAAESEEMSSLGAECESETDLATAGILDRKYSDTKPPEGKAQGAEEGAGEPLSSQPEPEPSAAPAPHSECQDAEAVQLIGKAEVVVDREGERLASLVGVGGEQVVRSLEKSASFLAAAAGGAAASLTSLIVSSPSNRPTRRAMSATAEERKPSSAQRKTRISEADGGRHGSSADGAEEASQPLDGATLSKYDGSETLSRNHPVFEMIRQRSHLSRASSEAGESRRESNPTPEASASSFSTSSPALIHSSFTEASCASGGQECPPRSNLQEPATGTWKARGKEEGGPQELSSPFTTRRKTDYQYDYVDKLILKFTTYSQDKEHSAFVIGKGGGSIGRDVKNTVSVPSDSTLQEDSHAFIGFKAGSFYIKNLGVTHCAAIRVGAEPVVRDWPLVRGATFSAGNSIFLVVEITPTEMVAEVIDGPLKGERLEVSQKGATLGRSPDNTLSIADPELSRRHSRIEYEEKDGKYYLSDVGSTNGTYMQLAGPYAKAYNLSLGDEIMVGRTGFSINRYDYGISEERGRRKTMEDHTLVIQDLGVRALKRFGLAPQTFAAVFDGHGGEEASAYLACHLHVNLREELERRFGAIEGDGRIESQELDAIVKGVVLEAFDKTDQDFLGRSNVDAGSTATTVLIMGRRVYSCNVGDSRTIICRDQKLLLCSNDHKPARVDEARRIRQAGGFIFQNRVMGELAVSRAFGDRELKKCMQEIMAPDELEQMSLRDARSDGDEALVKDYSQPLVIARPEILITELSERDDFVLLACDGLFDVFPNSEVIRFILEDMKQHHDAQRACENISYTAIHQRIAHDNVSIVLLVTNNWW</sequence>
<organism evidence="8 9">
    <name type="scientific">Nannochloropsis gaditana</name>
    <dbReference type="NCBI Taxonomy" id="72520"/>
    <lineage>
        <taxon>Eukaryota</taxon>
        <taxon>Sar</taxon>
        <taxon>Stramenopiles</taxon>
        <taxon>Ochrophyta</taxon>
        <taxon>Eustigmatophyceae</taxon>
        <taxon>Eustigmatales</taxon>
        <taxon>Monodopsidaceae</taxon>
        <taxon>Nannochloropsis</taxon>
    </lineage>
</organism>
<dbReference type="Pfam" id="PF00498">
    <property type="entry name" value="FHA"/>
    <property type="match status" value="1"/>
</dbReference>
<gene>
    <name evidence="8" type="ORF">Naga_100002g77</name>
</gene>
<keyword evidence="4" id="KW-0904">Protein phosphatase</keyword>
<dbReference type="InterPro" id="IPR008984">
    <property type="entry name" value="SMAD_FHA_dom_sf"/>
</dbReference>
<evidence type="ECO:0000313" key="9">
    <source>
        <dbReference type="Proteomes" id="UP000019335"/>
    </source>
</evidence>
<keyword evidence="2" id="KW-0479">Metal-binding</keyword>
<dbReference type="EMBL" id="AZIL01000274">
    <property type="protein sequence ID" value="EWM28699.1"/>
    <property type="molecule type" value="Genomic_DNA"/>
</dbReference>
<dbReference type="Gene3D" id="2.60.200.20">
    <property type="match status" value="1"/>
</dbReference>
<dbReference type="GO" id="GO:0046872">
    <property type="term" value="F:metal ion binding"/>
    <property type="evidence" value="ECO:0007669"/>
    <property type="project" value="UniProtKB-KW"/>
</dbReference>
<evidence type="ECO:0000313" key="8">
    <source>
        <dbReference type="EMBL" id="EWM28699.1"/>
    </source>
</evidence>
<feature type="region of interest" description="Disordered" evidence="5">
    <location>
        <begin position="315"/>
        <end position="479"/>
    </location>
</feature>
<protein>
    <submittedName>
        <fullName evidence="8">Protein phosphatase 1b2 53 kDa isoform</fullName>
    </submittedName>
</protein>
<feature type="region of interest" description="Disordered" evidence="5">
    <location>
        <begin position="108"/>
        <end position="127"/>
    </location>
</feature>
<keyword evidence="9" id="KW-1185">Reference proteome</keyword>
<dbReference type="SMART" id="SM00332">
    <property type="entry name" value="PP2Cc"/>
    <property type="match status" value="1"/>
</dbReference>
<dbReference type="GO" id="GO:0004722">
    <property type="term" value="F:protein serine/threonine phosphatase activity"/>
    <property type="evidence" value="ECO:0007669"/>
    <property type="project" value="InterPro"/>
</dbReference>
<dbReference type="InterPro" id="IPR000253">
    <property type="entry name" value="FHA_dom"/>
</dbReference>
<feature type="region of interest" description="Disordered" evidence="5">
    <location>
        <begin position="173"/>
        <end position="257"/>
    </location>
</feature>
<dbReference type="PROSITE" id="PS50006">
    <property type="entry name" value="FHA_DOMAIN"/>
    <property type="match status" value="1"/>
</dbReference>
<dbReference type="Gene3D" id="3.60.40.10">
    <property type="entry name" value="PPM-type phosphatase domain"/>
    <property type="match status" value="1"/>
</dbReference>
<dbReference type="PANTHER" id="PTHR47992">
    <property type="entry name" value="PROTEIN PHOSPHATASE"/>
    <property type="match status" value="1"/>
</dbReference>